<reference evidence="2" key="1">
    <citation type="journal article" date="2014" name="Genome Biol.">
        <title>Genome analysis of a major urban malaria vector mosquito, Anopheles stephensi.</title>
        <authorList>
            <person name="Jiang X."/>
            <person name="Peery A."/>
            <person name="Hall A.B."/>
            <person name="Sharma A."/>
            <person name="Chen X.G."/>
            <person name="Waterhouse R.M."/>
            <person name="Komissarov A."/>
            <person name="Riehle M.M."/>
            <person name="Shouche Y."/>
            <person name="Sharakhova M.V."/>
            <person name="Lawson D."/>
            <person name="Pakpour N."/>
            <person name="Arensburger P."/>
            <person name="Davidson V.L."/>
            <person name="Eiglmeier K."/>
            <person name="Emrich S."/>
            <person name="George P."/>
            <person name="Kennedy R.C."/>
            <person name="Mane S.P."/>
            <person name="Maslen G."/>
            <person name="Oringanje C."/>
            <person name="Qi Y."/>
            <person name="Settlage R."/>
            <person name="Tojo M."/>
            <person name="Tubio J.M."/>
            <person name="Unger M.F."/>
            <person name="Wang B."/>
            <person name="Vernick K.D."/>
            <person name="Ribeiro J.M."/>
            <person name="James A.A."/>
            <person name="Michel K."/>
            <person name="Riehle M.A."/>
            <person name="Luckhart S."/>
            <person name="Sharakhov I.V."/>
            <person name="Tu Z."/>
        </authorList>
    </citation>
    <scope>NUCLEOTIDE SEQUENCE [LARGE SCALE GENOMIC DNA]</scope>
    <source>
        <strain evidence="2">Indian</strain>
    </source>
</reference>
<accession>A0A182XY12</accession>
<reference evidence="1" key="2">
    <citation type="submission" date="2020-05" db="UniProtKB">
        <authorList>
            <consortium name="EnsemblMetazoa"/>
        </authorList>
    </citation>
    <scope>IDENTIFICATION</scope>
    <source>
        <strain evidence="1">Indian</strain>
    </source>
</reference>
<evidence type="ECO:0008006" key="3">
    <source>
        <dbReference type="Google" id="ProtNLM"/>
    </source>
</evidence>
<name>A0A182XY12_ANOST</name>
<dbReference type="AlphaFoldDB" id="A0A182XY12"/>
<evidence type="ECO:0000313" key="2">
    <source>
        <dbReference type="Proteomes" id="UP000076408"/>
    </source>
</evidence>
<protein>
    <recommendedName>
        <fullName evidence="3">Secreted protein</fullName>
    </recommendedName>
</protein>
<proteinExistence type="predicted"/>
<dbReference type="VEuPathDB" id="VectorBase:ASTEI01098"/>
<organism evidence="1 2">
    <name type="scientific">Anopheles stephensi</name>
    <name type="common">Indo-Pakistan malaria mosquito</name>
    <dbReference type="NCBI Taxonomy" id="30069"/>
    <lineage>
        <taxon>Eukaryota</taxon>
        <taxon>Metazoa</taxon>
        <taxon>Ecdysozoa</taxon>
        <taxon>Arthropoda</taxon>
        <taxon>Hexapoda</taxon>
        <taxon>Insecta</taxon>
        <taxon>Pterygota</taxon>
        <taxon>Neoptera</taxon>
        <taxon>Endopterygota</taxon>
        <taxon>Diptera</taxon>
        <taxon>Nematocera</taxon>
        <taxon>Culicoidea</taxon>
        <taxon>Culicidae</taxon>
        <taxon>Anophelinae</taxon>
        <taxon>Anopheles</taxon>
    </lineage>
</organism>
<evidence type="ECO:0000313" key="1">
    <source>
        <dbReference type="EnsemblMetazoa" id="ASTEI01098-PA"/>
    </source>
</evidence>
<sequence>MQLCFRAVWFALSQQQDIRVRITCRRFVSRCFSVLPIIPQLGPNQLSTRTRKPRKPQQTQAVAIHQELTSSIL</sequence>
<dbReference type="EnsemblMetazoa" id="ASTEI01098-RA">
    <property type="protein sequence ID" value="ASTEI01098-PA"/>
    <property type="gene ID" value="ASTEI01098"/>
</dbReference>
<keyword evidence="2" id="KW-1185">Reference proteome</keyword>
<dbReference type="Proteomes" id="UP000076408">
    <property type="component" value="Unassembled WGS sequence"/>
</dbReference>